<evidence type="ECO:0000313" key="3">
    <source>
        <dbReference type="EMBL" id="QMP84571.1"/>
    </source>
</evidence>
<proteinExistence type="predicted"/>
<keyword evidence="2" id="KW-1133">Transmembrane helix</keyword>
<reference evidence="3 4" key="1">
    <citation type="submission" date="2020-07" db="EMBL/GenBank/DDBJ databases">
        <title>Streptomyces phage Genome sequencing and assembly.</title>
        <authorList>
            <person name="Sharma V."/>
            <person name="Hardy A."/>
            <person name="Frunzke J."/>
        </authorList>
    </citation>
    <scope>NUCLEOTIDE SEQUENCE [LARGE SCALE GENOMIC DNA]</scope>
</reference>
<dbReference type="InterPro" id="IPR022704">
    <property type="entry name" value="DUF2746"/>
</dbReference>
<dbReference type="EMBL" id="MT711979">
    <property type="protein sequence ID" value="QMP84571.1"/>
    <property type="molecule type" value="Genomic_DNA"/>
</dbReference>
<organism evidence="3 4">
    <name type="scientific">Streptomyces phage Endor2</name>
    <dbReference type="NCBI Taxonomy" id="2740182"/>
    <lineage>
        <taxon>Viruses</taxon>
        <taxon>Duplodnaviria</taxon>
        <taxon>Heunggongvirae</taxon>
        <taxon>Uroviricota</taxon>
        <taxon>Caudoviricetes</taxon>
        <taxon>Arquatrovirinae</taxon>
        <taxon>Camvirus</taxon>
        <taxon>Camvirus endor2</taxon>
    </lineage>
</organism>
<dbReference type="Proteomes" id="UP000515872">
    <property type="component" value="Segment"/>
</dbReference>
<evidence type="ECO:0008006" key="5">
    <source>
        <dbReference type="Google" id="ProtNLM"/>
    </source>
</evidence>
<feature type="transmembrane region" description="Helical" evidence="2">
    <location>
        <begin position="12"/>
        <end position="32"/>
    </location>
</feature>
<evidence type="ECO:0000313" key="4">
    <source>
        <dbReference type="Proteomes" id="UP000515872"/>
    </source>
</evidence>
<keyword evidence="4" id="KW-1185">Reference proteome</keyword>
<evidence type="ECO:0000256" key="2">
    <source>
        <dbReference type="SAM" id="Phobius"/>
    </source>
</evidence>
<keyword evidence="2" id="KW-0812">Transmembrane</keyword>
<dbReference type="Pfam" id="PF10874">
    <property type="entry name" value="DUF2746"/>
    <property type="match status" value="1"/>
</dbReference>
<keyword evidence="2" id="KW-0472">Membrane</keyword>
<accession>A0A7G4AX31</accession>
<gene>
    <name evidence="3" type="ORF">HUN44_00026</name>
</gene>
<protein>
    <recommendedName>
        <fullName evidence="5">DUF2746 domain-containing protein</fullName>
    </recommendedName>
</protein>
<feature type="region of interest" description="Disordered" evidence="1">
    <location>
        <begin position="45"/>
        <end position="65"/>
    </location>
</feature>
<evidence type="ECO:0000256" key="1">
    <source>
        <dbReference type="SAM" id="MobiDB-lite"/>
    </source>
</evidence>
<name>A0A7G4AX31_9CAUD</name>
<sequence>MTVGMEPTVQVALVSTGGTILVTLIGVAVEMLRRNHKALAEVRDNTQEARDQVANSHTTNLRDDMDRLHDDVREVLDVLRQHGSEIGGLRADLRQERVERLAVSERLDHHLSITVTK</sequence>